<evidence type="ECO:0000313" key="9">
    <source>
        <dbReference type="Proteomes" id="UP000248897"/>
    </source>
</evidence>
<dbReference type="Proteomes" id="UP000594967">
    <property type="component" value="Chromosome"/>
</dbReference>
<dbReference type="Gene3D" id="3.40.190.290">
    <property type="match status" value="1"/>
</dbReference>
<reference evidence="8 9" key="1">
    <citation type="submission" date="2018-06" db="EMBL/GenBank/DDBJ databases">
        <authorList>
            <consortium name="Pathogen Informatics"/>
            <person name="Doyle S."/>
        </authorList>
    </citation>
    <scope>NUCLEOTIDE SEQUENCE [LARGE SCALE GENOMIC DNA]</scope>
    <source>
        <strain evidence="8 9">NCTC12961</strain>
    </source>
</reference>
<keyword evidence="3" id="KW-0805">Transcription regulation</keyword>
<dbReference type="RefSeq" id="WP_063202874.1">
    <property type="nucleotide sequence ID" value="NZ_CAMITG010000003.1"/>
</dbReference>
<keyword evidence="10" id="KW-1185">Reference proteome</keyword>
<reference evidence="7 10" key="2">
    <citation type="submission" date="2020-12" db="EMBL/GenBank/DDBJ databases">
        <title>FDA dAtabase for Regulatory Grade micrObial Sequences (FDA-ARGOS): Supporting development and validation of Infectious Disease Dx tests.</title>
        <authorList>
            <person name="Sproer C."/>
            <person name="Gronow S."/>
            <person name="Severitt S."/>
            <person name="Schroder I."/>
            <person name="Tallon L."/>
            <person name="Sadzewicz L."/>
            <person name="Zhao X."/>
            <person name="Boylan J."/>
            <person name="Ott S."/>
            <person name="Bowen H."/>
            <person name="Vavikolanu K."/>
            <person name="Mehta A."/>
            <person name="Aluvathingal J."/>
            <person name="Nadendla S."/>
            <person name="Lowell S."/>
            <person name="Myers T."/>
            <person name="Yan Y."/>
            <person name="Sichtig H."/>
        </authorList>
    </citation>
    <scope>NUCLEOTIDE SEQUENCE [LARGE SCALE GENOMIC DNA]</scope>
    <source>
        <strain evidence="7 10">FDAARGOS_907</strain>
    </source>
</reference>
<sequence>MQNLLHWRLLVAVADSGKITLAANQCGMTQSGASQAIAQLESALSTQLFVRLPHSVTLTQSGERIVIHARAMLAELDAIQNYALQAKSAHSGKIRLASFPSAFALLLPPLLRKFRRLYPAIELIQLEGTDQEVENWLALETVDVGVVLNPKEERQSYPLGQDLWLAVTASGHPLARGRQPVDFKALAGLPFVLATGGCSLNAQRLAQQAGIALADIRVTVSDWSTALTLVREGVGVSLMPASVIPTDAAGICALPLSVPLYRYFGLVCSFTGASSAPVQTLLDYLRDHLPQPVSS</sequence>
<dbReference type="PRINTS" id="PR00039">
    <property type="entry name" value="HTHLYSR"/>
</dbReference>
<evidence type="ECO:0000259" key="6">
    <source>
        <dbReference type="PROSITE" id="PS50931"/>
    </source>
</evidence>
<dbReference type="Gene3D" id="1.10.10.10">
    <property type="entry name" value="Winged helix-like DNA-binding domain superfamily/Winged helix DNA-binding domain"/>
    <property type="match status" value="1"/>
</dbReference>
<dbReference type="GO" id="GO:0005829">
    <property type="term" value="C:cytosol"/>
    <property type="evidence" value="ECO:0007669"/>
    <property type="project" value="TreeGrafter"/>
</dbReference>
<evidence type="ECO:0000313" key="10">
    <source>
        <dbReference type="Proteomes" id="UP000594967"/>
    </source>
</evidence>
<evidence type="ECO:0000256" key="2">
    <source>
        <dbReference type="ARBA" id="ARBA00022491"/>
    </source>
</evidence>
<dbReference type="InterPro" id="IPR005119">
    <property type="entry name" value="LysR_subst-bd"/>
</dbReference>
<dbReference type="InterPro" id="IPR036390">
    <property type="entry name" value="WH_DNA-bd_sf"/>
</dbReference>
<accession>A0A2X4X997</accession>
<dbReference type="EMBL" id="CP065673">
    <property type="protein sequence ID" value="QPS21547.1"/>
    <property type="molecule type" value="Genomic_DNA"/>
</dbReference>
<proteinExistence type="inferred from homology"/>
<dbReference type="Proteomes" id="UP000248897">
    <property type="component" value="Chromosome 1"/>
</dbReference>
<dbReference type="PANTHER" id="PTHR30419">
    <property type="entry name" value="HTH-TYPE TRANSCRIPTIONAL REGULATOR YBHD"/>
    <property type="match status" value="1"/>
</dbReference>
<dbReference type="GO" id="GO:0003700">
    <property type="term" value="F:DNA-binding transcription factor activity"/>
    <property type="evidence" value="ECO:0007669"/>
    <property type="project" value="InterPro"/>
</dbReference>
<dbReference type="InterPro" id="IPR050950">
    <property type="entry name" value="HTH-type_LysR_regulators"/>
</dbReference>
<evidence type="ECO:0000256" key="4">
    <source>
        <dbReference type="ARBA" id="ARBA00023125"/>
    </source>
</evidence>
<evidence type="ECO:0000256" key="3">
    <source>
        <dbReference type="ARBA" id="ARBA00023015"/>
    </source>
</evidence>
<dbReference type="InterPro" id="IPR000847">
    <property type="entry name" value="LysR_HTH_N"/>
</dbReference>
<dbReference type="Pfam" id="PF00126">
    <property type="entry name" value="HTH_1"/>
    <property type="match status" value="1"/>
</dbReference>
<comment type="similarity">
    <text evidence="1">Belongs to the LysR transcriptional regulatory family.</text>
</comment>
<evidence type="ECO:0000256" key="5">
    <source>
        <dbReference type="ARBA" id="ARBA00023163"/>
    </source>
</evidence>
<dbReference type="PROSITE" id="PS50931">
    <property type="entry name" value="HTH_LYSR"/>
    <property type="match status" value="1"/>
</dbReference>
<evidence type="ECO:0000313" key="7">
    <source>
        <dbReference type="EMBL" id="QPS21547.1"/>
    </source>
</evidence>
<dbReference type="Pfam" id="PF03466">
    <property type="entry name" value="LysR_substrate"/>
    <property type="match status" value="1"/>
</dbReference>
<dbReference type="FunFam" id="1.10.10.10:FF:000001">
    <property type="entry name" value="LysR family transcriptional regulator"/>
    <property type="match status" value="1"/>
</dbReference>
<dbReference type="InterPro" id="IPR036388">
    <property type="entry name" value="WH-like_DNA-bd_sf"/>
</dbReference>
<dbReference type="GO" id="GO:0003677">
    <property type="term" value="F:DNA binding"/>
    <property type="evidence" value="ECO:0007669"/>
    <property type="project" value="UniProtKB-KW"/>
</dbReference>
<dbReference type="AlphaFoldDB" id="A0A2X4X997"/>
<dbReference type="SUPFAM" id="SSF46785">
    <property type="entry name" value="Winged helix' DNA-binding domain"/>
    <property type="match status" value="1"/>
</dbReference>
<dbReference type="STRING" id="82996.ADP72_02120"/>
<keyword evidence="2" id="KW-0678">Repressor</keyword>
<gene>
    <name evidence="8" type="primary">cynR_2</name>
    <name evidence="7" type="ORF">I6G64_03775</name>
    <name evidence="8" type="ORF">NCTC12961_02091</name>
</gene>
<name>A0A2X4X997_SERPL</name>
<evidence type="ECO:0000313" key="8">
    <source>
        <dbReference type="EMBL" id="SQI36285.1"/>
    </source>
</evidence>
<organism evidence="8 9">
    <name type="scientific">Serratia plymuthica</name>
    <dbReference type="NCBI Taxonomy" id="82996"/>
    <lineage>
        <taxon>Bacteria</taxon>
        <taxon>Pseudomonadati</taxon>
        <taxon>Pseudomonadota</taxon>
        <taxon>Gammaproteobacteria</taxon>
        <taxon>Enterobacterales</taxon>
        <taxon>Yersiniaceae</taxon>
        <taxon>Serratia</taxon>
    </lineage>
</organism>
<dbReference type="SUPFAM" id="SSF53850">
    <property type="entry name" value="Periplasmic binding protein-like II"/>
    <property type="match status" value="1"/>
</dbReference>
<protein>
    <submittedName>
        <fullName evidence="8">Cyn operon transcriptional activator</fullName>
    </submittedName>
    <submittedName>
        <fullName evidence="7">LysR family transcriptional regulator</fullName>
    </submittedName>
</protein>
<evidence type="ECO:0000256" key="1">
    <source>
        <dbReference type="ARBA" id="ARBA00009437"/>
    </source>
</evidence>
<keyword evidence="5" id="KW-0804">Transcription</keyword>
<dbReference type="CDD" id="cd05466">
    <property type="entry name" value="PBP2_LTTR_substrate"/>
    <property type="match status" value="1"/>
</dbReference>
<keyword evidence="4" id="KW-0238">DNA-binding</keyword>
<feature type="domain" description="HTH lysR-type" evidence="6">
    <location>
        <begin position="1"/>
        <end position="59"/>
    </location>
</feature>
<dbReference type="EMBL" id="LS483469">
    <property type="protein sequence ID" value="SQI36285.1"/>
    <property type="molecule type" value="Genomic_DNA"/>
</dbReference>